<comment type="caution">
    <text evidence="2">The sequence shown here is derived from an EMBL/GenBank/DDBJ whole genome shotgun (WGS) entry which is preliminary data.</text>
</comment>
<accession>A0A2M7B815</accession>
<sequence>MFNVFGSKNVLGVDIGTASIKIAEIKKGSPKPKLLNYGMLEASAHLERPNEAIQASSLKLSERQTAEALKELLNQTKITTKDVIASIPSFSSFVTFFDIPVMSAPDTQKVVSFQAKQYLPLPLSEIEIEWIKVGEKDTEEGKKQQVLLISVPKEQIIKYQNIFKIAGLNLKALEIEGLALARALIGSNDTEPILLADIGCYNTNIIVVENSFLRYNNFTDYAGASLTRAIANGLGIDARRAEELKKNRGLLAAAAEAELSTLLLPFLDVIIREAKRAINSYQNSSGTSIKKVILAGGGANLLGIEKYFERETGLEVEIGNALTKVDYPLELEPMAREVGNTFAVAIGLGIK</sequence>
<dbReference type="InterPro" id="IPR003494">
    <property type="entry name" value="SHS2_FtsA"/>
</dbReference>
<reference evidence="3" key="1">
    <citation type="submission" date="2017-09" db="EMBL/GenBank/DDBJ databases">
        <title>Depth-based differentiation of microbial function through sediment-hosted aquifers and enrichment of novel symbionts in the deep terrestrial subsurface.</title>
        <authorList>
            <person name="Probst A.J."/>
            <person name="Ladd B."/>
            <person name="Jarett J.K."/>
            <person name="Geller-Mcgrath D.E."/>
            <person name="Sieber C.M.K."/>
            <person name="Emerson J.B."/>
            <person name="Anantharaman K."/>
            <person name="Thomas B.C."/>
            <person name="Malmstrom R."/>
            <person name="Stieglmeier M."/>
            <person name="Klingl A."/>
            <person name="Woyke T."/>
            <person name="Ryan C.M."/>
            <person name="Banfield J.F."/>
        </authorList>
    </citation>
    <scope>NUCLEOTIDE SEQUENCE [LARGE SCALE GENOMIC DNA]</scope>
</reference>
<dbReference type="EMBL" id="PEVH01000029">
    <property type="protein sequence ID" value="PIU99219.1"/>
    <property type="molecule type" value="Genomic_DNA"/>
</dbReference>
<organism evidence="2 3">
    <name type="scientific">Candidatus Wolfebacteria bacterium CG03_land_8_20_14_0_80_36_15</name>
    <dbReference type="NCBI Taxonomy" id="1975067"/>
    <lineage>
        <taxon>Bacteria</taxon>
        <taxon>Candidatus Wolfeibacteriota</taxon>
    </lineage>
</organism>
<dbReference type="InterPro" id="IPR043129">
    <property type="entry name" value="ATPase_NBD"/>
</dbReference>
<dbReference type="Proteomes" id="UP000230131">
    <property type="component" value="Unassembled WGS sequence"/>
</dbReference>
<dbReference type="Pfam" id="PF11104">
    <property type="entry name" value="PilM_2"/>
    <property type="match status" value="1"/>
</dbReference>
<dbReference type="Gene3D" id="3.30.420.40">
    <property type="match status" value="2"/>
</dbReference>
<dbReference type="NCBIfam" id="TIGR01175">
    <property type="entry name" value="pilM"/>
    <property type="match status" value="1"/>
</dbReference>
<evidence type="ECO:0000313" key="3">
    <source>
        <dbReference type="Proteomes" id="UP000230131"/>
    </source>
</evidence>
<dbReference type="PIRSF" id="PIRSF019169">
    <property type="entry name" value="PilM"/>
    <property type="match status" value="1"/>
</dbReference>
<dbReference type="InterPro" id="IPR050696">
    <property type="entry name" value="FtsA/MreB"/>
</dbReference>
<dbReference type="PANTHER" id="PTHR32432:SF3">
    <property type="entry name" value="ETHANOLAMINE UTILIZATION PROTEIN EUTJ"/>
    <property type="match status" value="1"/>
</dbReference>
<dbReference type="PANTHER" id="PTHR32432">
    <property type="entry name" value="CELL DIVISION PROTEIN FTSA-RELATED"/>
    <property type="match status" value="1"/>
</dbReference>
<dbReference type="Gene3D" id="3.30.1490.300">
    <property type="match status" value="1"/>
</dbReference>
<feature type="domain" description="SHS2" evidence="1">
    <location>
        <begin position="10"/>
        <end position="184"/>
    </location>
</feature>
<protein>
    <recommendedName>
        <fullName evidence="1">SHS2 domain-containing protein</fullName>
    </recommendedName>
</protein>
<dbReference type="AlphaFoldDB" id="A0A2M7B815"/>
<dbReference type="CDD" id="cd24049">
    <property type="entry name" value="ASKHA_NBD_PilM"/>
    <property type="match status" value="1"/>
</dbReference>
<dbReference type="InterPro" id="IPR005883">
    <property type="entry name" value="PilM"/>
</dbReference>
<gene>
    <name evidence="2" type="ORF">COS59_00925</name>
</gene>
<name>A0A2M7B815_9BACT</name>
<dbReference type="SMART" id="SM00842">
    <property type="entry name" value="FtsA"/>
    <property type="match status" value="1"/>
</dbReference>
<dbReference type="SUPFAM" id="SSF53067">
    <property type="entry name" value="Actin-like ATPase domain"/>
    <property type="match status" value="1"/>
</dbReference>
<proteinExistence type="predicted"/>
<dbReference type="GO" id="GO:0051301">
    <property type="term" value="P:cell division"/>
    <property type="evidence" value="ECO:0007669"/>
    <property type="project" value="InterPro"/>
</dbReference>
<evidence type="ECO:0000313" key="2">
    <source>
        <dbReference type="EMBL" id="PIU99219.1"/>
    </source>
</evidence>
<evidence type="ECO:0000259" key="1">
    <source>
        <dbReference type="SMART" id="SM00842"/>
    </source>
</evidence>